<gene>
    <name evidence="1" type="ORF">HN018_23650</name>
</gene>
<evidence type="ECO:0000313" key="1">
    <source>
        <dbReference type="EMBL" id="QKE93182.1"/>
    </source>
</evidence>
<dbReference type="Proteomes" id="UP000500767">
    <property type="component" value="Plasmid unnamed1"/>
</dbReference>
<evidence type="ECO:0000313" key="2">
    <source>
        <dbReference type="Proteomes" id="UP000500767"/>
    </source>
</evidence>
<proteinExistence type="predicted"/>
<accession>A0A6M8HXR3</accession>
<dbReference type="RefSeq" id="WP_171833842.1">
    <property type="nucleotide sequence ID" value="NZ_CP053709.1"/>
</dbReference>
<sequence length="112" mass="12493">MAGASKTFWEIIPANRLPGDDGQILIVDREDGAEGRTVCLVPGKLLYCTEEHEFVRHLDEQDFRNARLFATAPRLRAVLTELLDWAAQSGEPDAECWEEARRVAAVLQDPGS</sequence>
<keyword evidence="1" id="KW-0614">Plasmid</keyword>
<organism evidence="1 2">
    <name type="scientific">Lichenicola cladoniae</name>
    <dbReference type="NCBI Taxonomy" id="1484109"/>
    <lineage>
        <taxon>Bacteria</taxon>
        <taxon>Pseudomonadati</taxon>
        <taxon>Pseudomonadota</taxon>
        <taxon>Alphaproteobacteria</taxon>
        <taxon>Acetobacterales</taxon>
        <taxon>Acetobacteraceae</taxon>
        <taxon>Lichenicola</taxon>
    </lineage>
</organism>
<reference evidence="1 2" key="1">
    <citation type="journal article" date="2014" name="World J. Microbiol. Biotechnol.">
        <title>Biodiversity and physiological characteristics of Antarctic and Arctic lichens-associated bacteria.</title>
        <authorList>
            <person name="Lee Y.M."/>
            <person name="Kim E.H."/>
            <person name="Lee H.K."/>
            <person name="Hong S.G."/>
        </authorList>
    </citation>
    <scope>NUCLEOTIDE SEQUENCE [LARGE SCALE GENOMIC DNA]</scope>
    <source>
        <strain evidence="1 2">PAMC 26569</strain>
        <plasmid evidence="1">unnamed1</plasmid>
    </source>
</reference>
<name>A0A6M8HXR3_9PROT</name>
<geneLocation type="plasmid" evidence="1 2">
    <name>unnamed1</name>
</geneLocation>
<dbReference type="KEGG" id="lck:HN018_23650"/>
<dbReference type="EMBL" id="CP053709">
    <property type="protein sequence ID" value="QKE93182.1"/>
    <property type="molecule type" value="Genomic_DNA"/>
</dbReference>
<protein>
    <submittedName>
        <fullName evidence="1">Uncharacterized protein</fullName>
    </submittedName>
</protein>
<dbReference type="AlphaFoldDB" id="A0A6M8HXR3"/>
<keyword evidence="2" id="KW-1185">Reference proteome</keyword>